<dbReference type="Pfam" id="PF10026">
    <property type="entry name" value="DUF2268"/>
    <property type="match status" value="1"/>
</dbReference>
<keyword evidence="4" id="KW-1185">Reference proteome</keyword>
<sequence>MFKVAGLCALLVSALSANAEPTVVTDDVERFYRIYDAADGHPAADLLQREYLDQGSDGLKHFAKIRNITGERIAKAIAERPEIYDQARQCAVALPQVKARVGAALSRFSELYSDASFPAVTVSVGRGRPVAVAGPNDGINIGLEALCATAFINPDIEDRFVRVMVHEFVHVQQVPELTDKPAPTVLELSLVEGSAEFVTELLTGDVAYAYMADLVAGREAEIEQAFVPDMDATELSKWLYNSTPSKPGDLGYWVGYRIAKTYYSKAADKRQALKAIISMRDAKEFLAMSGWGPERLSAQNKLESP</sequence>
<organism evidence="3 4">
    <name type="scientific">Stenotrophomonas terrae</name>
    <dbReference type="NCBI Taxonomy" id="405446"/>
    <lineage>
        <taxon>Bacteria</taxon>
        <taxon>Pseudomonadati</taxon>
        <taxon>Pseudomonadota</taxon>
        <taxon>Gammaproteobacteria</taxon>
        <taxon>Lysobacterales</taxon>
        <taxon>Lysobacteraceae</taxon>
        <taxon>Stenotrophomonas</taxon>
    </lineage>
</organism>
<feature type="domain" description="DUF2268" evidence="2">
    <location>
        <begin position="159"/>
        <end position="268"/>
    </location>
</feature>
<dbReference type="InterPro" id="IPR018728">
    <property type="entry name" value="DUF2268"/>
</dbReference>
<dbReference type="EMBL" id="LDJJ01000004">
    <property type="protein sequence ID" value="KRG72527.1"/>
    <property type="molecule type" value="Genomic_DNA"/>
</dbReference>
<dbReference type="AlphaFoldDB" id="A0A0R0CRV6"/>
<evidence type="ECO:0000256" key="1">
    <source>
        <dbReference type="SAM" id="SignalP"/>
    </source>
</evidence>
<gene>
    <name evidence="3" type="ORF">ABB27_00905</name>
</gene>
<keyword evidence="1" id="KW-0732">Signal</keyword>
<reference evidence="3 4" key="1">
    <citation type="submission" date="2015-05" db="EMBL/GenBank/DDBJ databases">
        <title>Genome sequencing and analysis of members of genus Stenotrophomonas.</title>
        <authorList>
            <person name="Patil P.P."/>
            <person name="Midha S."/>
            <person name="Patil P.B."/>
        </authorList>
    </citation>
    <scope>NUCLEOTIDE SEQUENCE [LARGE SCALE GENOMIC DNA]</scope>
    <source>
        <strain evidence="3 4">DSM 18941</strain>
    </source>
</reference>
<proteinExistence type="predicted"/>
<dbReference type="PATRIC" id="fig|405446.3.peg.1992"/>
<evidence type="ECO:0000259" key="2">
    <source>
        <dbReference type="Pfam" id="PF10026"/>
    </source>
</evidence>
<comment type="caution">
    <text evidence="3">The sequence shown here is derived from an EMBL/GenBank/DDBJ whole genome shotgun (WGS) entry which is preliminary data.</text>
</comment>
<accession>A0A0R0CRV6</accession>
<feature type="chain" id="PRO_5006394444" description="DUF2268 domain-containing protein" evidence="1">
    <location>
        <begin position="20"/>
        <end position="305"/>
    </location>
</feature>
<evidence type="ECO:0000313" key="3">
    <source>
        <dbReference type="EMBL" id="KRG72527.1"/>
    </source>
</evidence>
<feature type="signal peptide" evidence="1">
    <location>
        <begin position="1"/>
        <end position="19"/>
    </location>
</feature>
<name>A0A0R0CRV6_9GAMM</name>
<evidence type="ECO:0000313" key="4">
    <source>
        <dbReference type="Proteomes" id="UP000051863"/>
    </source>
</evidence>
<protein>
    <recommendedName>
        <fullName evidence="2">DUF2268 domain-containing protein</fullName>
    </recommendedName>
</protein>
<dbReference type="Proteomes" id="UP000051863">
    <property type="component" value="Unassembled WGS sequence"/>
</dbReference>